<protein>
    <submittedName>
        <fullName evidence="2">Uncharacterized protein</fullName>
    </submittedName>
</protein>
<dbReference type="EMBL" id="JAWQEG010001286">
    <property type="protein sequence ID" value="KAK3880795.1"/>
    <property type="molecule type" value="Genomic_DNA"/>
</dbReference>
<evidence type="ECO:0000256" key="1">
    <source>
        <dbReference type="SAM" id="MobiDB-lite"/>
    </source>
</evidence>
<reference evidence="2" key="1">
    <citation type="submission" date="2023-10" db="EMBL/GenBank/DDBJ databases">
        <title>Genome assemblies of two species of porcelain crab, Petrolisthes cinctipes and Petrolisthes manimaculis (Anomura: Porcellanidae).</title>
        <authorList>
            <person name="Angst P."/>
        </authorList>
    </citation>
    <scope>NUCLEOTIDE SEQUENCE</scope>
    <source>
        <strain evidence="2">PB745_01</strain>
        <tissue evidence="2">Gill</tissue>
    </source>
</reference>
<dbReference type="AlphaFoldDB" id="A0AAE1KSY6"/>
<evidence type="ECO:0000313" key="3">
    <source>
        <dbReference type="Proteomes" id="UP001286313"/>
    </source>
</evidence>
<comment type="caution">
    <text evidence="2">The sequence shown here is derived from an EMBL/GenBank/DDBJ whole genome shotgun (WGS) entry which is preliminary data.</text>
</comment>
<sequence length="218" mass="24145">MKQDKQDGKDNVRQVERQDEAGQVERQDEAGQVERQDEAGQVERQDEAGQVERQDEAGQGDRRMRQDKQDGTGETKLTTQLTIHYTQSTPFINLSPSLDFHSPTTPHYSHSLLHFIGPPLTFHTTPLTLTTPLLPTSLDLHSPTAPHHTTHTHYSTSTLLHSLSHALLPCLQTTTKPTLISGGGGLEGEGALTNTLAHTLYKNPWIMSDEIANDSFPI</sequence>
<feature type="compositionally biased region" description="Basic and acidic residues" evidence="1">
    <location>
        <begin position="1"/>
        <end position="73"/>
    </location>
</feature>
<evidence type="ECO:0000313" key="2">
    <source>
        <dbReference type="EMBL" id="KAK3880795.1"/>
    </source>
</evidence>
<organism evidence="2 3">
    <name type="scientific">Petrolisthes cinctipes</name>
    <name type="common">Flat porcelain crab</name>
    <dbReference type="NCBI Taxonomy" id="88211"/>
    <lineage>
        <taxon>Eukaryota</taxon>
        <taxon>Metazoa</taxon>
        <taxon>Ecdysozoa</taxon>
        <taxon>Arthropoda</taxon>
        <taxon>Crustacea</taxon>
        <taxon>Multicrustacea</taxon>
        <taxon>Malacostraca</taxon>
        <taxon>Eumalacostraca</taxon>
        <taxon>Eucarida</taxon>
        <taxon>Decapoda</taxon>
        <taxon>Pleocyemata</taxon>
        <taxon>Anomura</taxon>
        <taxon>Galatheoidea</taxon>
        <taxon>Porcellanidae</taxon>
        <taxon>Petrolisthes</taxon>
    </lineage>
</organism>
<feature type="region of interest" description="Disordered" evidence="1">
    <location>
        <begin position="1"/>
        <end position="80"/>
    </location>
</feature>
<accession>A0AAE1KSY6</accession>
<proteinExistence type="predicted"/>
<keyword evidence="3" id="KW-1185">Reference proteome</keyword>
<name>A0AAE1KSY6_PETCI</name>
<gene>
    <name evidence="2" type="ORF">Pcinc_014735</name>
</gene>
<dbReference type="Proteomes" id="UP001286313">
    <property type="component" value="Unassembled WGS sequence"/>
</dbReference>